<dbReference type="Proteomes" id="UP000667802">
    <property type="component" value="Unassembled WGS sequence"/>
</dbReference>
<gene>
    <name evidence="1" type="ORF">G7B40_029500</name>
</gene>
<reference evidence="2" key="1">
    <citation type="journal article" date="2021" name="Science">
        <title>Hunting the eagle killer: A cyanobacterial neurotoxin causes vacuolar myelinopathy.</title>
        <authorList>
            <person name="Breinlinger S."/>
            <person name="Phillips T.J."/>
            <person name="Haram B.N."/>
            <person name="Mares J."/>
            <person name="Martinez Yerena J.A."/>
            <person name="Hrouzek P."/>
            <person name="Sobotka R."/>
            <person name="Henderson W.M."/>
            <person name="Schmieder P."/>
            <person name="Williams S.M."/>
            <person name="Lauderdale J.D."/>
            <person name="Wilde H.D."/>
            <person name="Gerrin W."/>
            <person name="Kust A."/>
            <person name="Washington J.W."/>
            <person name="Wagner C."/>
            <person name="Geier B."/>
            <person name="Liebeke M."/>
            <person name="Enke H."/>
            <person name="Niedermeyer T.H.J."/>
            <person name="Wilde S.B."/>
        </authorList>
    </citation>
    <scope>NUCLEOTIDE SEQUENCE [LARGE SCALE GENOMIC DNA]</scope>
    <source>
        <strain evidence="2">Thurmond2011</strain>
    </source>
</reference>
<dbReference type="RefSeq" id="WP_208352751.1">
    <property type="nucleotide sequence ID" value="NZ_JAALHA020000019.1"/>
</dbReference>
<organism evidence="1 2">
    <name type="scientific">Aetokthonos hydrillicola Thurmond2011</name>
    <dbReference type="NCBI Taxonomy" id="2712845"/>
    <lineage>
        <taxon>Bacteria</taxon>
        <taxon>Bacillati</taxon>
        <taxon>Cyanobacteriota</taxon>
        <taxon>Cyanophyceae</taxon>
        <taxon>Nostocales</taxon>
        <taxon>Hapalosiphonaceae</taxon>
        <taxon>Aetokthonos</taxon>
    </lineage>
</organism>
<evidence type="ECO:0000313" key="2">
    <source>
        <dbReference type="Proteomes" id="UP000667802"/>
    </source>
</evidence>
<keyword evidence="2" id="KW-1185">Reference proteome</keyword>
<protein>
    <submittedName>
        <fullName evidence="1">Uncharacterized protein</fullName>
    </submittedName>
</protein>
<sequence length="94" mass="10414">MKNTSLLSGITLLATVGGLGVTTPSLASGVSNNISAGFVSEQPQLLQTPSKELIAARRCYIRRVYHRGRYTRKFGIVGRKQYRSGYYTSERVCR</sequence>
<proteinExistence type="predicted"/>
<evidence type="ECO:0000313" key="1">
    <source>
        <dbReference type="EMBL" id="MDR9898664.1"/>
    </source>
</evidence>
<dbReference type="AlphaFoldDB" id="A0AAP5ICJ5"/>
<comment type="caution">
    <text evidence="1">The sequence shown here is derived from an EMBL/GenBank/DDBJ whole genome shotgun (WGS) entry which is preliminary data.</text>
</comment>
<name>A0AAP5ICJ5_9CYAN</name>
<dbReference type="EMBL" id="JAALHA020000019">
    <property type="protein sequence ID" value="MDR9898664.1"/>
    <property type="molecule type" value="Genomic_DNA"/>
</dbReference>
<accession>A0AAP5ICJ5</accession>